<dbReference type="OrthoDB" id="10677703at2759"/>
<feature type="compositionally biased region" description="Basic residues" evidence="1">
    <location>
        <begin position="78"/>
        <end position="91"/>
    </location>
</feature>
<reference evidence="2" key="1">
    <citation type="submission" date="2020-08" db="EMBL/GenBank/DDBJ databases">
        <title>Multicomponent nature underlies the extraordinary mechanical properties of spider dragline silk.</title>
        <authorList>
            <person name="Kono N."/>
            <person name="Nakamura H."/>
            <person name="Mori M."/>
            <person name="Yoshida Y."/>
            <person name="Ohtoshi R."/>
            <person name="Malay A.D."/>
            <person name="Moran D.A.P."/>
            <person name="Tomita M."/>
            <person name="Numata K."/>
            <person name="Arakawa K."/>
        </authorList>
    </citation>
    <scope>NUCLEOTIDE SEQUENCE</scope>
</reference>
<sequence length="363" mass="39820">MGPGPGERQAFWAVRSEDGTEFFIKKAPAKSPRDGSKRELRGSLGEVRAADGHRQRELRDGGAANRAPRRHEGCPAARHQRGVRRGRRGAARTRGGSPHTGRTPQLGGCGQRRVHLHTGHHPLDPGCPPGQLRNHQDPAGPGCHPPRSSRHPMRPHGPVLKRPHPYSLRAQFRTQEAQLFRARVQVRIHGASQAVPGVRDRAARPHPEFVRAGGAPQLRSFGTRLRAGRPYATQQAQTRHQAQAEEVLCTSQRAAAASVHLVRGSSRIPSQERGAAVLGDLSHRTLLPRVLGVLHPGAPFLRREDAQETLHQVHLPFGLIRHLSIFADPCLAAHRDCACGLVWDGRNEKENEVHCYDKAGSTP</sequence>
<name>A0A8X6NWZ8_NEPPI</name>
<proteinExistence type="predicted"/>
<feature type="region of interest" description="Disordered" evidence="1">
    <location>
        <begin position="23"/>
        <end position="110"/>
    </location>
</feature>
<evidence type="ECO:0000313" key="2">
    <source>
        <dbReference type="EMBL" id="GFT39722.1"/>
    </source>
</evidence>
<dbReference type="AlphaFoldDB" id="A0A8X6NWZ8"/>
<feature type="compositionally biased region" description="Basic and acidic residues" evidence="1">
    <location>
        <begin position="48"/>
        <end position="60"/>
    </location>
</feature>
<protein>
    <submittedName>
        <fullName evidence="2">Uncharacterized protein</fullName>
    </submittedName>
</protein>
<accession>A0A8X6NWZ8</accession>
<evidence type="ECO:0000313" key="3">
    <source>
        <dbReference type="Proteomes" id="UP000887013"/>
    </source>
</evidence>
<organism evidence="2 3">
    <name type="scientific">Nephila pilipes</name>
    <name type="common">Giant wood spider</name>
    <name type="synonym">Nephila maculata</name>
    <dbReference type="NCBI Taxonomy" id="299642"/>
    <lineage>
        <taxon>Eukaryota</taxon>
        <taxon>Metazoa</taxon>
        <taxon>Ecdysozoa</taxon>
        <taxon>Arthropoda</taxon>
        <taxon>Chelicerata</taxon>
        <taxon>Arachnida</taxon>
        <taxon>Araneae</taxon>
        <taxon>Araneomorphae</taxon>
        <taxon>Entelegynae</taxon>
        <taxon>Araneoidea</taxon>
        <taxon>Nephilidae</taxon>
        <taxon>Nephila</taxon>
    </lineage>
</organism>
<dbReference type="Proteomes" id="UP000887013">
    <property type="component" value="Unassembled WGS sequence"/>
</dbReference>
<feature type="compositionally biased region" description="Basic and acidic residues" evidence="1">
    <location>
        <begin position="31"/>
        <end position="41"/>
    </location>
</feature>
<comment type="caution">
    <text evidence="2">The sequence shown here is derived from an EMBL/GenBank/DDBJ whole genome shotgun (WGS) entry which is preliminary data.</text>
</comment>
<evidence type="ECO:0000256" key="1">
    <source>
        <dbReference type="SAM" id="MobiDB-lite"/>
    </source>
</evidence>
<gene>
    <name evidence="2" type="ORF">NPIL_56211</name>
</gene>
<dbReference type="EMBL" id="BMAW01109703">
    <property type="protein sequence ID" value="GFT39722.1"/>
    <property type="molecule type" value="Genomic_DNA"/>
</dbReference>
<keyword evidence="3" id="KW-1185">Reference proteome</keyword>